<gene>
    <name evidence="6" type="ORF">AAG570_003197</name>
</gene>
<dbReference type="Proteomes" id="UP001558652">
    <property type="component" value="Unassembled WGS sequence"/>
</dbReference>
<evidence type="ECO:0000256" key="4">
    <source>
        <dbReference type="PROSITE-ProRule" id="PRU00834"/>
    </source>
</evidence>
<dbReference type="EMBL" id="JBFDAA010000013">
    <property type="protein sequence ID" value="KAL1122871.1"/>
    <property type="molecule type" value="Genomic_DNA"/>
</dbReference>
<evidence type="ECO:0000313" key="7">
    <source>
        <dbReference type="Proteomes" id="UP001558652"/>
    </source>
</evidence>
<dbReference type="InterPro" id="IPR024158">
    <property type="entry name" value="Mt_import_TIM15"/>
</dbReference>
<dbReference type="GO" id="GO:0008270">
    <property type="term" value="F:zinc ion binding"/>
    <property type="evidence" value="ECO:0007669"/>
    <property type="project" value="UniProtKB-KW"/>
</dbReference>
<evidence type="ECO:0000256" key="1">
    <source>
        <dbReference type="ARBA" id="ARBA00022723"/>
    </source>
</evidence>
<feature type="domain" description="DNL-type" evidence="5">
    <location>
        <begin position="63"/>
        <end position="155"/>
    </location>
</feature>
<dbReference type="InterPro" id="IPR007853">
    <property type="entry name" value="Znf_DNL-typ"/>
</dbReference>
<keyword evidence="1" id="KW-0479">Metal-binding</keyword>
<dbReference type="AlphaFoldDB" id="A0ABD0Y6P2"/>
<organism evidence="6 7">
    <name type="scientific">Ranatra chinensis</name>
    <dbReference type="NCBI Taxonomy" id="642074"/>
    <lineage>
        <taxon>Eukaryota</taxon>
        <taxon>Metazoa</taxon>
        <taxon>Ecdysozoa</taxon>
        <taxon>Arthropoda</taxon>
        <taxon>Hexapoda</taxon>
        <taxon>Insecta</taxon>
        <taxon>Pterygota</taxon>
        <taxon>Neoptera</taxon>
        <taxon>Paraneoptera</taxon>
        <taxon>Hemiptera</taxon>
        <taxon>Heteroptera</taxon>
        <taxon>Panheteroptera</taxon>
        <taxon>Nepomorpha</taxon>
        <taxon>Nepidae</taxon>
        <taxon>Ranatrinae</taxon>
        <taxon>Ranatra</taxon>
    </lineage>
</organism>
<dbReference type="PANTHER" id="PTHR20922">
    <property type="entry name" value="DNL-TYPE ZINC FINGER PROTEIN"/>
    <property type="match status" value="1"/>
</dbReference>
<comment type="caution">
    <text evidence="6">The sequence shown here is derived from an EMBL/GenBank/DDBJ whole genome shotgun (WGS) entry which is preliminary data.</text>
</comment>
<evidence type="ECO:0000313" key="6">
    <source>
        <dbReference type="EMBL" id="KAL1122871.1"/>
    </source>
</evidence>
<evidence type="ECO:0000256" key="2">
    <source>
        <dbReference type="ARBA" id="ARBA00022771"/>
    </source>
</evidence>
<evidence type="ECO:0000259" key="5">
    <source>
        <dbReference type="PROSITE" id="PS51501"/>
    </source>
</evidence>
<keyword evidence="2 4" id="KW-0863">Zinc-finger</keyword>
<accession>A0ABD0Y6P2</accession>
<dbReference type="Pfam" id="PF05180">
    <property type="entry name" value="zf-DNL"/>
    <property type="match status" value="1"/>
</dbReference>
<protein>
    <recommendedName>
        <fullName evidence="5">DNL-type domain-containing protein</fullName>
    </recommendedName>
</protein>
<keyword evidence="3" id="KW-0862">Zinc</keyword>
<name>A0ABD0Y6P2_9HEMI</name>
<reference evidence="6 7" key="1">
    <citation type="submission" date="2024-07" db="EMBL/GenBank/DDBJ databases">
        <title>Chromosome-level genome assembly of the water stick insect Ranatra chinensis (Heteroptera: Nepidae).</title>
        <authorList>
            <person name="Liu X."/>
        </authorList>
    </citation>
    <scope>NUCLEOTIDE SEQUENCE [LARGE SCALE GENOMIC DNA]</scope>
    <source>
        <strain evidence="6">Cailab_2021Rc</strain>
        <tissue evidence="6">Muscle</tissue>
    </source>
</reference>
<evidence type="ECO:0000256" key="3">
    <source>
        <dbReference type="ARBA" id="ARBA00022833"/>
    </source>
</evidence>
<sequence length="155" mass="17397">MLRICRLILTEARSCSKYTRSGPVLTSAILRPSRPVIHVKRFNSSNPALPSGSDDGGGQVFGRLERKFRLEFTCKVCQTRNAKTISQQAYRKGVIIVRCEGCSNHHLIADNLGWFPDLEGKRNVEDILAARGETVRKSLEDGCLEYVDECVRTKN</sequence>
<dbReference type="PANTHER" id="PTHR20922:SF13">
    <property type="entry name" value="DNL-TYPE ZINC FINGER PROTEIN"/>
    <property type="match status" value="1"/>
</dbReference>
<keyword evidence="7" id="KW-1185">Reference proteome</keyword>
<proteinExistence type="predicted"/>
<dbReference type="PROSITE" id="PS51501">
    <property type="entry name" value="ZF_DNL"/>
    <property type="match status" value="1"/>
</dbReference>